<dbReference type="EMBL" id="VSSQ01036922">
    <property type="protein sequence ID" value="MPM89508.1"/>
    <property type="molecule type" value="Genomic_DNA"/>
</dbReference>
<organism evidence="1">
    <name type="scientific">bioreactor metagenome</name>
    <dbReference type="NCBI Taxonomy" id="1076179"/>
    <lineage>
        <taxon>unclassified sequences</taxon>
        <taxon>metagenomes</taxon>
        <taxon>ecological metagenomes</taxon>
    </lineage>
</organism>
<protein>
    <submittedName>
        <fullName evidence="1">Uncharacterized protein</fullName>
    </submittedName>
</protein>
<reference evidence="1" key="1">
    <citation type="submission" date="2019-08" db="EMBL/GenBank/DDBJ databases">
        <authorList>
            <person name="Kucharzyk K."/>
            <person name="Murdoch R.W."/>
            <person name="Higgins S."/>
            <person name="Loffler F."/>
        </authorList>
    </citation>
    <scope>NUCLEOTIDE SEQUENCE</scope>
</reference>
<name>A0A645DKB5_9ZZZZ</name>
<sequence length="103" mass="11676">MQVQFPRNKTDVAVKVAQFHWRALLQYRLELFDPLRVERCGFLSGSGGVVKSLKQFRNRLIVTVYDGMFVGNNEVPDVDDLFLQLLESGGKTEVCTRNASGRV</sequence>
<proteinExistence type="predicted"/>
<accession>A0A645DKB5</accession>
<dbReference type="AlphaFoldDB" id="A0A645DKB5"/>
<gene>
    <name evidence="1" type="ORF">SDC9_136617</name>
</gene>
<evidence type="ECO:0000313" key="1">
    <source>
        <dbReference type="EMBL" id="MPM89508.1"/>
    </source>
</evidence>
<comment type="caution">
    <text evidence="1">The sequence shown here is derived from an EMBL/GenBank/DDBJ whole genome shotgun (WGS) entry which is preliminary data.</text>
</comment>